<dbReference type="EMBL" id="CP017603">
    <property type="protein sequence ID" value="AOY77509.1"/>
    <property type="molecule type" value="Genomic_DNA"/>
</dbReference>
<gene>
    <name evidence="1" type="ORF">BJL90_17595</name>
    <name evidence="2" type="ORF">CLFO_24770</name>
</gene>
<dbReference type="KEGG" id="cfm:BJL90_17595"/>
<evidence type="ECO:0000313" key="2">
    <source>
        <dbReference type="EMBL" id="ARE88076.1"/>
    </source>
</evidence>
<dbReference type="EMBL" id="CP020559">
    <property type="protein sequence ID" value="ARE88076.1"/>
    <property type="molecule type" value="Genomic_DNA"/>
</dbReference>
<dbReference type="PROSITE" id="PS51257">
    <property type="entry name" value="PROKAR_LIPOPROTEIN"/>
    <property type="match status" value="1"/>
</dbReference>
<dbReference type="Proteomes" id="UP000177894">
    <property type="component" value="Chromosome"/>
</dbReference>
<evidence type="ECO:0000313" key="4">
    <source>
        <dbReference type="Proteomes" id="UP000192478"/>
    </source>
</evidence>
<dbReference type="RefSeq" id="WP_070971107.1">
    <property type="nucleotide sequence ID" value="NZ_CP017603.1"/>
</dbReference>
<keyword evidence="3" id="KW-1185">Reference proteome</keyword>
<protein>
    <recommendedName>
        <fullName evidence="5">Lipoprotein</fullName>
    </recommendedName>
</protein>
<evidence type="ECO:0008006" key="5">
    <source>
        <dbReference type="Google" id="ProtNLM"/>
    </source>
</evidence>
<evidence type="ECO:0000313" key="3">
    <source>
        <dbReference type="Proteomes" id="UP000177894"/>
    </source>
</evidence>
<reference evidence="2 4" key="2">
    <citation type="submission" date="2017-03" db="EMBL/GenBank/DDBJ databases">
        <title>Complete sequence of Clostridium formicaceticum DSM 92.</title>
        <authorList>
            <person name="Poehlein A."/>
            <person name="Karl M."/>
            <person name="Bengelsdorf F.R."/>
            <person name="Duerre P."/>
            <person name="Daniel R."/>
        </authorList>
    </citation>
    <scope>NUCLEOTIDE SEQUENCE [LARGE SCALE GENOMIC DNA]</scope>
    <source>
        <strain evidence="2 4">DSM 92</strain>
    </source>
</reference>
<sequence length="460" mass="54676">MRENRRGILLIAVILIVGLLMGCSKSKEVSSEQSYTKYNEETGLWELTERAFKDAKLLNKDRIDHDTANELYIAMFGFDKFRSVTYGMSKQDTDDPRKNITFVDGNDNKYYIFDTNGKIAIRQQPALNDIYDQEIQQFSEDKFYLWEEFVSYYMEVYEGITDETYTISEYKIRKNRFGEESLFILFEEDICFEFNINEFSFRYYSDDYFWNLAEAANNDESIDTSVHKSNYTKADLDKLPLFPQVSNDASNNLSLYYPQLDKKYVVLLDKDSKDNFKYYLDKFGIHQTHDFSYVQVKEEADKVIVTFYLEFWPVGNWDLVGFKHEYKWQNNEWILINEDLELYDLAGNLKLETGNKAQTKLDILSLVENKIWVYPVDNFLGATIEFINNEMHQGYYMSEREVTDKYKVQQVKDNVVEMLINNKDKMIIKVINQGEKLEVNYKNDILEFITESEWLRIKSY</sequence>
<name>A0AAC9RL93_9CLOT</name>
<dbReference type="Proteomes" id="UP000192478">
    <property type="component" value="Chromosome"/>
</dbReference>
<organism evidence="2 4">
    <name type="scientific">Clostridium formicaceticum</name>
    <dbReference type="NCBI Taxonomy" id="1497"/>
    <lineage>
        <taxon>Bacteria</taxon>
        <taxon>Bacillati</taxon>
        <taxon>Bacillota</taxon>
        <taxon>Clostridia</taxon>
        <taxon>Eubacteriales</taxon>
        <taxon>Clostridiaceae</taxon>
        <taxon>Clostridium</taxon>
    </lineage>
</organism>
<dbReference type="AlphaFoldDB" id="A0AAC9RL93"/>
<evidence type="ECO:0000313" key="1">
    <source>
        <dbReference type="EMBL" id="AOY77509.1"/>
    </source>
</evidence>
<accession>A0AAC9RL93</accession>
<reference evidence="1 3" key="1">
    <citation type="submission" date="2016-10" db="EMBL/GenBank/DDBJ databases">
        <title>Complete Genome Sequence of Acetogen Clostridium formicoaceticum ATCC 27076.</title>
        <authorList>
            <person name="Bao T."/>
            <person name="Cheng C."/>
            <person name="Zhao J."/>
            <person name="Yang S.-T."/>
            <person name="Wang J."/>
            <person name="Wang M."/>
        </authorList>
    </citation>
    <scope>NUCLEOTIDE SEQUENCE [LARGE SCALE GENOMIC DNA]</scope>
    <source>
        <strain evidence="1 3">ATCC 27076</strain>
    </source>
</reference>
<proteinExistence type="predicted"/>